<accession>A0A392U3F3</accession>
<name>A0A392U3F3_9FABA</name>
<keyword evidence="2" id="KW-1185">Reference proteome</keyword>
<dbReference type="Proteomes" id="UP000265520">
    <property type="component" value="Unassembled WGS sequence"/>
</dbReference>
<sequence>MVVESTVDFRLQFTTAIKFTTGQEMQQWVCAEAEKLGFIAVVAKSDNG</sequence>
<evidence type="ECO:0000313" key="2">
    <source>
        <dbReference type="Proteomes" id="UP000265520"/>
    </source>
</evidence>
<dbReference type="AlphaFoldDB" id="A0A392U3F3"/>
<reference evidence="1 2" key="1">
    <citation type="journal article" date="2018" name="Front. Plant Sci.">
        <title>Red Clover (Trifolium pratense) and Zigzag Clover (T. medium) - A Picture of Genomic Similarities and Differences.</title>
        <authorList>
            <person name="Dluhosova J."/>
            <person name="Istvanek J."/>
            <person name="Nedelnik J."/>
            <person name="Repkova J."/>
        </authorList>
    </citation>
    <scope>NUCLEOTIDE SEQUENCE [LARGE SCALE GENOMIC DNA]</scope>
    <source>
        <strain evidence="2">cv. 10/8</strain>
        <tissue evidence="1">Leaf</tissue>
    </source>
</reference>
<protein>
    <submittedName>
        <fullName evidence="1">Uncharacterized protein</fullName>
    </submittedName>
</protein>
<comment type="caution">
    <text evidence="1">The sequence shown here is derived from an EMBL/GenBank/DDBJ whole genome shotgun (WGS) entry which is preliminary data.</text>
</comment>
<organism evidence="1 2">
    <name type="scientific">Trifolium medium</name>
    <dbReference type="NCBI Taxonomy" id="97028"/>
    <lineage>
        <taxon>Eukaryota</taxon>
        <taxon>Viridiplantae</taxon>
        <taxon>Streptophyta</taxon>
        <taxon>Embryophyta</taxon>
        <taxon>Tracheophyta</taxon>
        <taxon>Spermatophyta</taxon>
        <taxon>Magnoliopsida</taxon>
        <taxon>eudicotyledons</taxon>
        <taxon>Gunneridae</taxon>
        <taxon>Pentapetalae</taxon>
        <taxon>rosids</taxon>
        <taxon>fabids</taxon>
        <taxon>Fabales</taxon>
        <taxon>Fabaceae</taxon>
        <taxon>Papilionoideae</taxon>
        <taxon>50 kb inversion clade</taxon>
        <taxon>NPAAA clade</taxon>
        <taxon>Hologalegina</taxon>
        <taxon>IRL clade</taxon>
        <taxon>Trifolieae</taxon>
        <taxon>Trifolium</taxon>
    </lineage>
</organism>
<proteinExistence type="predicted"/>
<feature type="non-terminal residue" evidence="1">
    <location>
        <position position="48"/>
    </location>
</feature>
<dbReference type="EMBL" id="LXQA010725012">
    <property type="protein sequence ID" value="MCI67842.1"/>
    <property type="molecule type" value="Genomic_DNA"/>
</dbReference>
<evidence type="ECO:0000313" key="1">
    <source>
        <dbReference type="EMBL" id="MCI67842.1"/>
    </source>
</evidence>